<dbReference type="HOGENOM" id="CLU_3235102_0_0_9"/>
<accession>U2NUR8</accession>
<protein>
    <submittedName>
        <fullName evidence="1">Uncharacterized protein</fullName>
    </submittedName>
</protein>
<comment type="caution">
    <text evidence="1">The sequence shown here is derived from an EMBL/GenBank/DDBJ whole genome shotgun (WGS) entry which is preliminary data.</text>
</comment>
<gene>
    <name evidence="1" type="ORF">HMPREF0495_02079</name>
</gene>
<organism evidence="1 2">
    <name type="scientific">Levilactobacillus brevis ATCC 14869 = DSM 20054</name>
    <dbReference type="NCBI Taxonomy" id="649758"/>
    <lineage>
        <taxon>Bacteria</taxon>
        <taxon>Bacillati</taxon>
        <taxon>Bacillota</taxon>
        <taxon>Bacilli</taxon>
        <taxon>Lactobacillales</taxon>
        <taxon>Lactobacillaceae</taxon>
        <taxon>Levilactobacillus</taxon>
    </lineage>
</organism>
<name>U2NUR8_LEVBR</name>
<sequence>MKIRAFGFLFFQKMRFHPDNIAIQSISFFVKLVTYGRFQCHFL</sequence>
<dbReference type="EMBL" id="AWVK01000099">
    <property type="protein sequence ID" value="ERK41790.1"/>
    <property type="molecule type" value="Genomic_DNA"/>
</dbReference>
<evidence type="ECO:0000313" key="1">
    <source>
        <dbReference type="EMBL" id="ERK41790.1"/>
    </source>
</evidence>
<evidence type="ECO:0000313" key="2">
    <source>
        <dbReference type="Proteomes" id="UP000016644"/>
    </source>
</evidence>
<dbReference type="Proteomes" id="UP000016644">
    <property type="component" value="Unassembled WGS sequence"/>
</dbReference>
<proteinExistence type="predicted"/>
<dbReference type="AlphaFoldDB" id="U2NUR8"/>
<reference evidence="1 2" key="1">
    <citation type="submission" date="2013-06" db="EMBL/GenBank/DDBJ databases">
        <authorList>
            <person name="Weinstock G."/>
            <person name="Sodergren E."/>
            <person name="Lobos E.A."/>
            <person name="Fulton L."/>
            <person name="Fulton R."/>
            <person name="Courtney L."/>
            <person name="Fronick C."/>
            <person name="O'Laughlin M."/>
            <person name="Godfrey J."/>
            <person name="Wilson R.M."/>
            <person name="Miner T."/>
            <person name="Farmer C."/>
            <person name="Delehaunty K."/>
            <person name="Cordes M."/>
            <person name="Minx P."/>
            <person name="Tomlinson C."/>
            <person name="Chen J."/>
            <person name="Wollam A."/>
            <person name="Pepin K.H."/>
            <person name="Bhonagiri V."/>
            <person name="Zhang X."/>
            <person name="Warren W."/>
            <person name="Mitreva M."/>
            <person name="Mardis E.R."/>
            <person name="Wilson R.K."/>
        </authorList>
    </citation>
    <scope>NUCLEOTIDE SEQUENCE [LARGE SCALE GENOMIC DNA]</scope>
    <source>
        <strain evidence="1 2">ATCC 14869</strain>
    </source>
</reference>